<reference evidence="1 2" key="1">
    <citation type="submission" date="2017-10" db="EMBL/GenBank/DDBJ databases">
        <title>Complete genome sequence of Escherichia coli bacteriophage PGT2.</title>
        <authorList>
            <person name="Kulikov E.E."/>
            <person name="Golomidova A.K."/>
            <person name="Kudryavtseva A.V."/>
            <person name="Letarov A.V."/>
        </authorList>
    </citation>
    <scope>NUCLEOTIDE SEQUENCE [LARGE SCALE GENOMIC DNA]</scope>
</reference>
<evidence type="ECO:0000313" key="1">
    <source>
        <dbReference type="EMBL" id="ATS92430.1"/>
    </source>
</evidence>
<gene>
    <name evidence="1" type="ORF">PGT2_g00012</name>
</gene>
<name>A0A2D2W309_9CAUD</name>
<proteinExistence type="predicted"/>
<dbReference type="EMBL" id="MG201401">
    <property type="protein sequence ID" value="ATS92430.1"/>
    <property type="molecule type" value="Genomic_DNA"/>
</dbReference>
<dbReference type="Proteomes" id="UP000240674">
    <property type="component" value="Segment"/>
</dbReference>
<evidence type="ECO:0000313" key="2">
    <source>
        <dbReference type="Proteomes" id="UP000240674"/>
    </source>
</evidence>
<organism evidence="1 2">
    <name type="scientific">Escherichia phage PGT2</name>
    <dbReference type="NCBI Taxonomy" id="2047782"/>
    <lineage>
        <taxon>Viruses</taxon>
        <taxon>Duplodnaviria</taxon>
        <taxon>Heunggongvirae</taxon>
        <taxon>Uroviricota</taxon>
        <taxon>Caudoviricetes</taxon>
        <taxon>Autographivirales</taxon>
        <taxon>Autonotataviridae</taxon>
        <taxon>Ermolevavirus</taxon>
        <taxon>Ermolevavirus PGT2</taxon>
    </lineage>
</organism>
<protein>
    <submittedName>
        <fullName evidence="1">Uncharacterized protein</fullName>
    </submittedName>
</protein>
<keyword evidence="2" id="KW-1185">Reference proteome</keyword>
<sequence>MKPNQKKIPALLLCSVGLLWAVAGVNQAYASTHMQRETVTFNSLFKSDGMTISEYCSVTLQGNTQIVEASCYGILKPTVTDLQRRYPLVAFHVIINGESLNTI</sequence>
<accession>A0A2D2W309</accession>